<feature type="transmembrane region" description="Helical" evidence="1">
    <location>
        <begin position="77"/>
        <end position="100"/>
    </location>
</feature>
<keyword evidence="3" id="KW-1185">Reference proteome</keyword>
<sequence length="103" mass="11852">MWATNAAWVWALSYTILGISLAASVYSICRRRLTLMSWIHVAVLISGFIVFFLNSLGRSEGMTELEYLVNQLFLGSLWAIYVVCGYLYTIVWWCCFVSSYSRK</sequence>
<evidence type="ECO:0000313" key="3">
    <source>
        <dbReference type="Proteomes" id="UP001199916"/>
    </source>
</evidence>
<name>A0ABS8YCX7_9BACL</name>
<feature type="transmembrane region" description="Helical" evidence="1">
    <location>
        <begin position="6"/>
        <end position="26"/>
    </location>
</feature>
<accession>A0ABS8YCX7</accession>
<keyword evidence="1" id="KW-0812">Transmembrane</keyword>
<organism evidence="2 3">
    <name type="scientific">Paenibacillus profundus</name>
    <dbReference type="NCBI Taxonomy" id="1173085"/>
    <lineage>
        <taxon>Bacteria</taxon>
        <taxon>Bacillati</taxon>
        <taxon>Bacillota</taxon>
        <taxon>Bacilli</taxon>
        <taxon>Bacillales</taxon>
        <taxon>Paenibacillaceae</taxon>
        <taxon>Paenibacillus</taxon>
    </lineage>
</organism>
<dbReference type="Proteomes" id="UP001199916">
    <property type="component" value="Unassembled WGS sequence"/>
</dbReference>
<reference evidence="2 3" key="1">
    <citation type="submission" date="2021-11" db="EMBL/GenBank/DDBJ databases">
        <title>Draft genome sequence of Paenibacillus profundus YoMME, a new Gram-positive bacteria with exoelectrogenic properties.</title>
        <authorList>
            <person name="Hubenova Y."/>
            <person name="Hubenova E."/>
            <person name="Manasiev Y."/>
            <person name="Peykov S."/>
            <person name="Mitov M."/>
        </authorList>
    </citation>
    <scope>NUCLEOTIDE SEQUENCE [LARGE SCALE GENOMIC DNA]</scope>
    <source>
        <strain evidence="2 3">YoMME</strain>
    </source>
</reference>
<comment type="caution">
    <text evidence="2">The sequence shown here is derived from an EMBL/GenBank/DDBJ whole genome shotgun (WGS) entry which is preliminary data.</text>
</comment>
<dbReference type="EMBL" id="JAJNBZ010000006">
    <property type="protein sequence ID" value="MCE5169878.1"/>
    <property type="molecule type" value="Genomic_DNA"/>
</dbReference>
<gene>
    <name evidence="2" type="ORF">LQV63_11195</name>
</gene>
<keyword evidence="1" id="KW-1133">Transmembrane helix</keyword>
<feature type="transmembrane region" description="Helical" evidence="1">
    <location>
        <begin position="38"/>
        <end position="57"/>
    </location>
</feature>
<proteinExistence type="predicted"/>
<keyword evidence="1" id="KW-0472">Membrane</keyword>
<evidence type="ECO:0000256" key="1">
    <source>
        <dbReference type="SAM" id="Phobius"/>
    </source>
</evidence>
<evidence type="ECO:0000313" key="2">
    <source>
        <dbReference type="EMBL" id="MCE5169878.1"/>
    </source>
</evidence>
<dbReference type="RefSeq" id="WP_019420513.1">
    <property type="nucleotide sequence ID" value="NZ_JAJNBZ010000006.1"/>
</dbReference>
<protein>
    <submittedName>
        <fullName evidence="2">Uncharacterized protein</fullName>
    </submittedName>
</protein>